<keyword evidence="4" id="KW-1185">Reference proteome</keyword>
<keyword evidence="1" id="KW-0472">Membrane</keyword>
<evidence type="ECO:0000256" key="1">
    <source>
        <dbReference type="SAM" id="Phobius"/>
    </source>
</evidence>
<name>A0A916RNW9_9BACT</name>
<evidence type="ECO:0000313" key="3">
    <source>
        <dbReference type="EMBL" id="GGA63598.1"/>
    </source>
</evidence>
<feature type="transmembrane region" description="Helical" evidence="1">
    <location>
        <begin position="222"/>
        <end position="241"/>
    </location>
</feature>
<dbReference type="Pfam" id="PF01569">
    <property type="entry name" value="PAP2"/>
    <property type="match status" value="1"/>
</dbReference>
<protein>
    <submittedName>
        <fullName evidence="3">Phosphatase PAP2 family protein</fullName>
    </submittedName>
</protein>
<feature type="transmembrane region" description="Helical" evidence="1">
    <location>
        <begin position="160"/>
        <end position="179"/>
    </location>
</feature>
<keyword evidence="1" id="KW-1133">Transmembrane helix</keyword>
<dbReference type="SMART" id="SM00014">
    <property type="entry name" value="acidPPc"/>
    <property type="match status" value="1"/>
</dbReference>
<feature type="transmembrane region" description="Helical" evidence="1">
    <location>
        <begin position="83"/>
        <end position="107"/>
    </location>
</feature>
<dbReference type="EMBL" id="BMJB01000001">
    <property type="protein sequence ID" value="GGA63598.1"/>
    <property type="molecule type" value="Genomic_DNA"/>
</dbReference>
<accession>A0A916RNW9</accession>
<dbReference type="SUPFAM" id="SSF48317">
    <property type="entry name" value="Acid phosphatase/Vanadium-dependent haloperoxidase"/>
    <property type="match status" value="1"/>
</dbReference>
<feature type="transmembrane region" description="Helical" evidence="1">
    <location>
        <begin position="44"/>
        <end position="62"/>
    </location>
</feature>
<keyword evidence="1" id="KW-0812">Transmembrane</keyword>
<dbReference type="AlphaFoldDB" id="A0A916RNW9"/>
<sequence length="260" mass="29459">MGSYELGFREGMYVNPFDVNIIHFLNQFAQQSHFRDYFIDTVSTNRLLTTAFLSSILWWAWFRNDITGQSSEQAGVLCEDRKIITTGVILCILAIFMARALAVLLPFRERPLRNPALHFHLPFGLNTNNLFGWSSFPSDHATFFFALGMTIFCISRKLGIAVWCYSFFVACVPLVYQGIHYPTGILAGALIGTAIGSLNLNKRVRASLSSAPLRWVAQSPRTFYPCLFLITFLFGVLFNPVRLIATASQHAIRDILHHHF</sequence>
<proteinExistence type="predicted"/>
<feature type="domain" description="Phosphatidic acid phosphatase type 2/haloperoxidase" evidence="2">
    <location>
        <begin position="83"/>
        <end position="200"/>
    </location>
</feature>
<evidence type="ECO:0000259" key="2">
    <source>
        <dbReference type="SMART" id="SM00014"/>
    </source>
</evidence>
<dbReference type="InterPro" id="IPR000326">
    <property type="entry name" value="PAP2/HPO"/>
</dbReference>
<reference evidence="3" key="2">
    <citation type="submission" date="2020-09" db="EMBL/GenBank/DDBJ databases">
        <authorList>
            <person name="Sun Q."/>
            <person name="Zhou Y."/>
        </authorList>
    </citation>
    <scope>NUCLEOTIDE SEQUENCE</scope>
    <source>
        <strain evidence="3">CGMCC 1.15447</strain>
    </source>
</reference>
<dbReference type="Proteomes" id="UP000648801">
    <property type="component" value="Unassembled WGS sequence"/>
</dbReference>
<gene>
    <name evidence="3" type="ORF">GCM10011507_14010</name>
</gene>
<comment type="caution">
    <text evidence="3">The sequence shown here is derived from an EMBL/GenBank/DDBJ whole genome shotgun (WGS) entry which is preliminary data.</text>
</comment>
<feature type="transmembrane region" description="Helical" evidence="1">
    <location>
        <begin position="185"/>
        <end position="201"/>
    </location>
</feature>
<evidence type="ECO:0000313" key="4">
    <source>
        <dbReference type="Proteomes" id="UP000648801"/>
    </source>
</evidence>
<reference evidence="3" key="1">
    <citation type="journal article" date="2014" name="Int. J. Syst. Evol. Microbiol.">
        <title>Complete genome sequence of Corynebacterium casei LMG S-19264T (=DSM 44701T), isolated from a smear-ripened cheese.</title>
        <authorList>
            <consortium name="US DOE Joint Genome Institute (JGI-PGF)"/>
            <person name="Walter F."/>
            <person name="Albersmeier A."/>
            <person name="Kalinowski J."/>
            <person name="Ruckert C."/>
        </authorList>
    </citation>
    <scope>NUCLEOTIDE SEQUENCE</scope>
    <source>
        <strain evidence="3">CGMCC 1.15447</strain>
    </source>
</reference>
<dbReference type="Gene3D" id="1.20.144.10">
    <property type="entry name" value="Phosphatidic acid phosphatase type 2/haloperoxidase"/>
    <property type="match status" value="1"/>
</dbReference>
<dbReference type="InterPro" id="IPR036938">
    <property type="entry name" value="PAP2/HPO_sf"/>
</dbReference>
<organism evidence="3 4">
    <name type="scientific">Edaphobacter acidisoli</name>
    <dbReference type="NCBI Taxonomy" id="2040573"/>
    <lineage>
        <taxon>Bacteria</taxon>
        <taxon>Pseudomonadati</taxon>
        <taxon>Acidobacteriota</taxon>
        <taxon>Terriglobia</taxon>
        <taxon>Terriglobales</taxon>
        <taxon>Acidobacteriaceae</taxon>
        <taxon>Edaphobacter</taxon>
    </lineage>
</organism>